<protein>
    <submittedName>
        <fullName evidence="2">Uncharacterized protein</fullName>
    </submittedName>
</protein>
<dbReference type="AlphaFoldDB" id="A0A6A3LZQ7"/>
<evidence type="ECO:0000313" key="5">
    <source>
        <dbReference type="Proteomes" id="UP000434957"/>
    </source>
</evidence>
<gene>
    <name evidence="2" type="ORF">PR001_g12622</name>
    <name evidence="1" type="ORF">PR002_g12960</name>
    <name evidence="3" type="ORF">PR003_g10646</name>
</gene>
<evidence type="ECO:0000313" key="3">
    <source>
        <dbReference type="EMBL" id="KAE9340161.1"/>
    </source>
</evidence>
<evidence type="ECO:0000313" key="1">
    <source>
        <dbReference type="EMBL" id="KAE9018942.1"/>
    </source>
</evidence>
<name>A0A6A3LZQ7_9STRA</name>
<keyword evidence="5" id="KW-1185">Reference proteome</keyword>
<dbReference type="PROSITE" id="PS51257">
    <property type="entry name" value="PROKAR_LIPOPROTEIN"/>
    <property type="match status" value="1"/>
</dbReference>
<proteinExistence type="predicted"/>
<dbReference type="EMBL" id="QXFU01000836">
    <property type="protein sequence ID" value="KAE9018942.1"/>
    <property type="molecule type" value="Genomic_DNA"/>
</dbReference>
<evidence type="ECO:0000313" key="4">
    <source>
        <dbReference type="Proteomes" id="UP000429607"/>
    </source>
</evidence>
<accession>A0A6A3LZQ7</accession>
<dbReference type="Proteomes" id="UP000435112">
    <property type="component" value="Unassembled WGS sequence"/>
</dbReference>
<dbReference type="Proteomes" id="UP000429607">
    <property type="component" value="Unassembled WGS sequence"/>
</dbReference>
<evidence type="ECO:0000313" key="2">
    <source>
        <dbReference type="EMBL" id="KAE9024672.1"/>
    </source>
</evidence>
<sequence>MRPRLPSAAWAHPNPVHPPVVCANLASACAALLHSRCCTVQLRTSAASASLRTFQ</sequence>
<dbReference type="EMBL" id="QXFT01000588">
    <property type="protein sequence ID" value="KAE9340161.1"/>
    <property type="molecule type" value="Genomic_DNA"/>
</dbReference>
<evidence type="ECO:0000313" key="6">
    <source>
        <dbReference type="Proteomes" id="UP000435112"/>
    </source>
</evidence>
<reference evidence="4 6" key="1">
    <citation type="submission" date="2018-09" db="EMBL/GenBank/DDBJ databases">
        <title>Genomic investigation of the strawberry pathogen Phytophthora fragariae indicates pathogenicity is determined by transcriptional variation in three key races.</title>
        <authorList>
            <person name="Adams T.M."/>
            <person name="Armitage A.D."/>
            <person name="Sobczyk M.K."/>
            <person name="Bates H.J."/>
            <person name="Dunwell J.M."/>
            <person name="Nellist C.F."/>
            <person name="Harrison R.J."/>
        </authorList>
    </citation>
    <scope>NUCLEOTIDE SEQUENCE [LARGE SCALE GENOMIC DNA]</scope>
    <source>
        <strain evidence="2 4">SCRP249</strain>
        <strain evidence="1 6">SCRP324</strain>
        <strain evidence="3 5">SCRP333</strain>
    </source>
</reference>
<organism evidence="2 4">
    <name type="scientific">Phytophthora rubi</name>
    <dbReference type="NCBI Taxonomy" id="129364"/>
    <lineage>
        <taxon>Eukaryota</taxon>
        <taxon>Sar</taxon>
        <taxon>Stramenopiles</taxon>
        <taxon>Oomycota</taxon>
        <taxon>Peronosporomycetes</taxon>
        <taxon>Peronosporales</taxon>
        <taxon>Peronosporaceae</taxon>
        <taxon>Phytophthora</taxon>
    </lineage>
</organism>
<dbReference type="Proteomes" id="UP000434957">
    <property type="component" value="Unassembled WGS sequence"/>
</dbReference>
<comment type="caution">
    <text evidence="2">The sequence shown here is derived from an EMBL/GenBank/DDBJ whole genome shotgun (WGS) entry which is preliminary data.</text>
</comment>
<dbReference type="EMBL" id="QXFV01000827">
    <property type="protein sequence ID" value="KAE9024672.1"/>
    <property type="molecule type" value="Genomic_DNA"/>
</dbReference>